<gene>
    <name evidence="7" type="ORF">AAT19DRAFT_11586</name>
</gene>
<evidence type="ECO:0000256" key="1">
    <source>
        <dbReference type="ARBA" id="ARBA00004123"/>
    </source>
</evidence>
<evidence type="ECO:0000313" key="7">
    <source>
        <dbReference type="EMBL" id="PRQ69933.1"/>
    </source>
</evidence>
<sequence>MSKPTLPTSTHIACLLASLLARHRFRMEVEAPAAQLCLTRHIVVPDSLPHDLKPLALLWDMTGRNKINRLLFVANSSPSLAGPALTLALAAIKALTLDTRLYEETYYLYRQFFNSMAEGKEQDPQALAWFEQVKDKQEQFDREWSDKTKRDVQSGLERLEVELKGYMTNLIKESIRVRARFSFYCFWPPCRTRQLIVDGFVMHRWATATSLASNTAWVTCKARSACTSRVAGTAQRASMSSRCASMAHTVTAARPQMPLAGPIQASLRRVGVQVQALQAALSELEERGLGCLTLLKAAKVLHDEYKVLASAALTTPRPAAPTRITAPTPAKNAAISITSTSKPTRDDATTPPSPPILTLETVDERLQSAMRPLQTDINTLKASLVAAAATPPTPPTTPPQPTKDNHDAGNRLFAEVAAIPTSLASWPRPSPIPASP</sequence>
<dbReference type="EMBL" id="LCTV02000017">
    <property type="protein sequence ID" value="PRQ69933.1"/>
    <property type="molecule type" value="Genomic_DNA"/>
</dbReference>
<dbReference type="PANTHER" id="PTHR14145">
    <property type="entry name" value="26S PROTESOME SUBUNIT 6"/>
    <property type="match status" value="1"/>
</dbReference>
<organism evidence="7 8">
    <name type="scientific">Rhodotorula toruloides</name>
    <name type="common">Yeast</name>
    <name type="synonym">Rhodosporidium toruloides</name>
    <dbReference type="NCBI Taxonomy" id="5286"/>
    <lineage>
        <taxon>Eukaryota</taxon>
        <taxon>Fungi</taxon>
        <taxon>Dikarya</taxon>
        <taxon>Basidiomycota</taxon>
        <taxon>Pucciniomycotina</taxon>
        <taxon>Microbotryomycetes</taxon>
        <taxon>Sporidiobolales</taxon>
        <taxon>Sporidiobolaceae</taxon>
        <taxon>Rhodotorula</taxon>
    </lineage>
</organism>
<keyword evidence="3" id="KW-0963">Cytoplasm</keyword>
<reference evidence="7 8" key="1">
    <citation type="journal article" date="2018" name="Elife">
        <title>Functional genomics of lipid metabolism in the oleaginous yeast Rhodosporidium toruloides.</title>
        <authorList>
            <person name="Coradetti S.T."/>
            <person name="Pinel D."/>
            <person name="Geiselman G."/>
            <person name="Ito M."/>
            <person name="Mondo S."/>
            <person name="Reilly M.C."/>
            <person name="Cheng Y.F."/>
            <person name="Bauer S."/>
            <person name="Grigoriev I."/>
            <person name="Gladden J.M."/>
            <person name="Simmons B.A."/>
            <person name="Brem R."/>
            <person name="Arkin A.P."/>
            <person name="Skerker J.M."/>
        </authorList>
    </citation>
    <scope>NUCLEOTIDE SEQUENCE [LARGE SCALE GENOMIC DNA]</scope>
    <source>
        <strain evidence="7 8">NBRC 0880</strain>
    </source>
</reference>
<feature type="region of interest" description="Disordered" evidence="6">
    <location>
        <begin position="388"/>
        <end position="412"/>
    </location>
</feature>
<comment type="subcellular location">
    <subcellularLocation>
        <location evidence="2">Cytoplasm</location>
    </subcellularLocation>
    <subcellularLocation>
        <location evidence="1">Nucleus</location>
    </subcellularLocation>
</comment>
<evidence type="ECO:0000256" key="5">
    <source>
        <dbReference type="ARBA" id="ARBA00023242"/>
    </source>
</evidence>
<dbReference type="OrthoDB" id="422427at2759"/>
<dbReference type="GO" id="GO:0008180">
    <property type="term" value="C:COP9 signalosome"/>
    <property type="evidence" value="ECO:0007669"/>
    <property type="project" value="UniProtKB-KW"/>
</dbReference>
<keyword evidence="4" id="KW-0736">Signalosome</keyword>
<comment type="caution">
    <text evidence="7">The sequence shown here is derived from an EMBL/GenBank/DDBJ whole genome shotgun (WGS) entry which is preliminary data.</text>
</comment>
<feature type="region of interest" description="Disordered" evidence="6">
    <location>
        <begin position="319"/>
        <end position="355"/>
    </location>
</feature>
<evidence type="ECO:0000256" key="6">
    <source>
        <dbReference type="SAM" id="MobiDB-lite"/>
    </source>
</evidence>
<proteinExistence type="predicted"/>
<evidence type="ECO:0000313" key="8">
    <source>
        <dbReference type="Proteomes" id="UP000239560"/>
    </source>
</evidence>
<name>A0A2S9ZW29_RHOTO</name>
<feature type="compositionally biased region" description="Low complexity" evidence="6">
    <location>
        <begin position="319"/>
        <end position="330"/>
    </location>
</feature>
<evidence type="ECO:0000256" key="2">
    <source>
        <dbReference type="ARBA" id="ARBA00004496"/>
    </source>
</evidence>
<dbReference type="Gene3D" id="1.25.40.570">
    <property type="match status" value="1"/>
</dbReference>
<accession>A0A2S9ZW29</accession>
<feature type="compositionally biased region" description="Pro residues" evidence="6">
    <location>
        <begin position="391"/>
        <end position="401"/>
    </location>
</feature>
<protein>
    <submittedName>
        <fullName evidence="7">Uncharacterized protein</fullName>
    </submittedName>
</protein>
<dbReference type="GO" id="GO:0005737">
    <property type="term" value="C:cytoplasm"/>
    <property type="evidence" value="ECO:0007669"/>
    <property type="project" value="UniProtKB-SubCell"/>
</dbReference>
<evidence type="ECO:0000256" key="4">
    <source>
        <dbReference type="ARBA" id="ARBA00022790"/>
    </source>
</evidence>
<dbReference type="InterPro" id="IPR019585">
    <property type="entry name" value="Rpn7/CSN1"/>
</dbReference>
<dbReference type="Proteomes" id="UP000239560">
    <property type="component" value="Unassembled WGS sequence"/>
</dbReference>
<dbReference type="AlphaFoldDB" id="A0A2S9ZW29"/>
<dbReference type="PRINTS" id="PR01217">
    <property type="entry name" value="PRICHEXTENSN"/>
</dbReference>
<dbReference type="PANTHER" id="PTHR14145:SF2">
    <property type="entry name" value="COP9 SIGNALOSOME COMPLEX SUBUNIT 1"/>
    <property type="match status" value="1"/>
</dbReference>
<keyword evidence="5" id="KW-0539">Nucleus</keyword>
<evidence type="ECO:0000256" key="3">
    <source>
        <dbReference type="ARBA" id="ARBA00022490"/>
    </source>
</evidence>